<evidence type="ECO:0000313" key="1">
    <source>
        <dbReference type="EMBL" id="GCL64314.1"/>
    </source>
</evidence>
<dbReference type="InterPro" id="IPR019596">
    <property type="entry name" value="Phage_Mu_GpM_tail_tub"/>
</dbReference>
<dbReference type="AlphaFoldDB" id="A0A480ARY8"/>
<dbReference type="Proteomes" id="UP000301751">
    <property type="component" value="Unassembled WGS sequence"/>
</dbReference>
<dbReference type="Pfam" id="PF10618">
    <property type="entry name" value="Tail_tube"/>
    <property type="match status" value="1"/>
</dbReference>
<dbReference type="EMBL" id="BJCL01000009">
    <property type="protein sequence ID" value="GCL64314.1"/>
    <property type="molecule type" value="Genomic_DNA"/>
</dbReference>
<comment type="caution">
    <text evidence="1">The sequence shown here is derived from an EMBL/GenBank/DDBJ whole genome shotgun (WGS) entry which is preliminary data.</text>
</comment>
<accession>A0A480ARY8</accession>
<gene>
    <name evidence="1" type="ORF">AQPW35_33950</name>
</gene>
<keyword evidence="2" id="KW-1185">Reference proteome</keyword>
<reference evidence="2" key="1">
    <citation type="submission" date="2019-03" db="EMBL/GenBank/DDBJ databases">
        <title>Aquabacterium pictum sp.nov., the first bacteriochlorophyll a-containing freshwater bacterium in the genus Aquabacterium of the class Betaproteobacteria.</title>
        <authorList>
            <person name="Hirose S."/>
            <person name="Tank M."/>
            <person name="Hara E."/>
            <person name="Tamaki H."/>
            <person name="Takaichi S."/>
            <person name="Haruta S."/>
            <person name="Hanada S."/>
        </authorList>
    </citation>
    <scope>NUCLEOTIDE SEQUENCE [LARGE SCALE GENOMIC DNA]</scope>
    <source>
        <strain evidence="2">W35</strain>
    </source>
</reference>
<organism evidence="1 2">
    <name type="scientific">Pseudaquabacterium pictum</name>
    <dbReference type="NCBI Taxonomy" id="2315236"/>
    <lineage>
        <taxon>Bacteria</taxon>
        <taxon>Pseudomonadati</taxon>
        <taxon>Pseudomonadota</taxon>
        <taxon>Betaproteobacteria</taxon>
        <taxon>Burkholderiales</taxon>
        <taxon>Sphaerotilaceae</taxon>
        <taxon>Pseudaquabacterium</taxon>
    </lineage>
</organism>
<name>A0A480ARY8_9BURK</name>
<evidence type="ECO:0008006" key="3">
    <source>
        <dbReference type="Google" id="ProtNLM"/>
    </source>
</evidence>
<proteinExistence type="predicted"/>
<dbReference type="RefSeq" id="WP_137734051.1">
    <property type="nucleotide sequence ID" value="NZ_BJCL01000009.1"/>
</dbReference>
<protein>
    <recommendedName>
        <fullName evidence="3">Phage tail protein</fullName>
    </recommendedName>
</protein>
<evidence type="ECO:0000313" key="2">
    <source>
        <dbReference type="Proteomes" id="UP000301751"/>
    </source>
</evidence>
<dbReference type="OrthoDB" id="5465127at2"/>
<sequence length="121" mass="12795">MGKVHSQAYIKTDGKLLQTLDGAKLDKGGVERSPVMGSTGLHGYSEVKKPGMLTCEISLAQGTSLAEIEKITDATVTYEADTGQTYVIRHAFVTKTLTVQAGEGGKVAVEFCGDPAEEMLS</sequence>